<keyword evidence="6 8" id="KW-0527">Neuropeptide</keyword>
<reference evidence="9" key="2">
    <citation type="journal article" date="2014" name="PLoS ONE">
        <title>Identification and Expression Analysis of Diapause Hormone and Pheromone Biosynthesis Activating Neuropeptide (DH-PBAN) in the Legume Pod Borer, Maruca vitrata Fabricius.</title>
        <authorList>
            <person name="Chang J.-C."/>
            <person name="Ramasamy S."/>
        </authorList>
    </citation>
    <scope>NUCLEOTIDE SEQUENCE</scope>
    <source>
        <strain evidence="9">HYATW7</strain>
        <tissue evidence="9">Head</tissue>
    </source>
</reference>
<reference evidence="8" key="1">
    <citation type="submission" date="2012-04" db="EMBL/GenBank/DDBJ databases">
        <title>Characters and expression of the gene encoding PBAN family of neuropeptides in Maruca vitrata.</title>
        <authorList>
            <person name="Chang J.-C."/>
            <person name="Srinivasan R."/>
        </authorList>
    </citation>
    <scope>NUCLEOTIDE SEQUENCE</scope>
    <source>
        <strain evidence="8">F25d57h</strain>
        <tissue evidence="8">Head</tissue>
    </source>
</reference>
<protein>
    <submittedName>
        <fullName evidence="8">Diapause hormone and pheromone biosynthesis activating neuropeptide</fullName>
    </submittedName>
</protein>
<accession>M9P2L6</accession>
<comment type="similarity">
    <text evidence="2">Belongs to the pyrokinin family.</text>
</comment>
<dbReference type="InterPro" id="IPR001484">
    <property type="entry name" value="Pyrokinin_CS"/>
</dbReference>
<proteinExistence type="evidence at transcript level"/>
<dbReference type="AlphaFoldDB" id="M9P2L6"/>
<comment type="subcellular location">
    <subcellularLocation>
        <location evidence="1">Secreted</location>
    </subcellularLocation>
</comment>
<evidence type="ECO:0000256" key="7">
    <source>
        <dbReference type="SAM" id="SignalP"/>
    </source>
</evidence>
<keyword evidence="4" id="KW-0372">Hormone</keyword>
<evidence type="ECO:0000256" key="5">
    <source>
        <dbReference type="ARBA" id="ARBA00022815"/>
    </source>
</evidence>
<evidence type="ECO:0000313" key="8">
    <source>
        <dbReference type="EMBL" id="AFX71575.1"/>
    </source>
</evidence>
<evidence type="ECO:0000256" key="4">
    <source>
        <dbReference type="ARBA" id="ARBA00022702"/>
    </source>
</evidence>
<evidence type="ECO:0000256" key="2">
    <source>
        <dbReference type="ARBA" id="ARBA00007714"/>
    </source>
</evidence>
<dbReference type="GO" id="GO:0005576">
    <property type="term" value="C:extracellular region"/>
    <property type="evidence" value="ECO:0007669"/>
    <property type="project" value="UniProtKB-SubCell"/>
</dbReference>
<dbReference type="GO" id="GO:0042811">
    <property type="term" value="P:pheromone biosynthetic process"/>
    <property type="evidence" value="ECO:0007669"/>
    <property type="project" value="InterPro"/>
</dbReference>
<evidence type="ECO:0000256" key="1">
    <source>
        <dbReference type="ARBA" id="ARBA00004613"/>
    </source>
</evidence>
<feature type="signal peptide" evidence="7">
    <location>
        <begin position="1"/>
        <end position="21"/>
    </location>
</feature>
<dbReference type="GO" id="GO:0007218">
    <property type="term" value="P:neuropeptide signaling pathway"/>
    <property type="evidence" value="ECO:0007669"/>
    <property type="project" value="UniProtKB-KW"/>
</dbReference>
<gene>
    <name evidence="8" type="primary">DH-PBAN</name>
</gene>
<keyword evidence="7" id="KW-0732">Signal</keyword>
<organism evidence="8">
    <name type="scientific">Maruca vitrata</name>
    <name type="common">Bean pod borer moth</name>
    <dbReference type="NCBI Taxonomy" id="497515"/>
    <lineage>
        <taxon>Eukaryota</taxon>
        <taxon>Metazoa</taxon>
        <taxon>Ecdysozoa</taxon>
        <taxon>Arthropoda</taxon>
        <taxon>Hexapoda</taxon>
        <taxon>Insecta</taxon>
        <taxon>Pterygota</taxon>
        <taxon>Neoptera</taxon>
        <taxon>Endopterygota</taxon>
        <taxon>Lepidoptera</taxon>
        <taxon>Glossata</taxon>
        <taxon>Ditrysia</taxon>
        <taxon>Pyraloidea</taxon>
        <taxon>Crambidae</taxon>
        <taxon>Spilomelinae</taxon>
        <taxon>Maruca</taxon>
    </lineage>
</organism>
<evidence type="ECO:0000313" key="9">
    <source>
        <dbReference type="EMBL" id="AGI96545.1"/>
    </source>
</evidence>
<evidence type="ECO:0000256" key="6">
    <source>
        <dbReference type="ARBA" id="ARBA00023320"/>
    </source>
</evidence>
<dbReference type="InterPro" id="IPR008730">
    <property type="entry name" value="PBAN"/>
</dbReference>
<evidence type="ECO:0000256" key="3">
    <source>
        <dbReference type="ARBA" id="ARBA00022525"/>
    </source>
</evidence>
<dbReference type="GO" id="GO:0005184">
    <property type="term" value="F:neuropeptide hormone activity"/>
    <property type="evidence" value="ECO:0007669"/>
    <property type="project" value="InterPro"/>
</dbReference>
<dbReference type="EMBL" id="JX412479">
    <property type="protein sequence ID" value="AGI96545.1"/>
    <property type="molecule type" value="Genomic_DNA"/>
</dbReference>
<dbReference type="EMBL" id="JQ901962">
    <property type="protein sequence ID" value="AFX71575.1"/>
    <property type="molecule type" value="mRNA"/>
</dbReference>
<feature type="chain" id="PRO_5007694585" evidence="7">
    <location>
        <begin position="22"/>
        <end position="197"/>
    </location>
</feature>
<dbReference type="Pfam" id="PF05874">
    <property type="entry name" value="PBAN"/>
    <property type="match status" value="1"/>
</dbReference>
<keyword evidence="3" id="KW-0964">Secreted</keyword>
<keyword evidence="5" id="KW-0027">Amidation</keyword>
<name>M9P2L6_MARVT</name>
<dbReference type="PROSITE" id="PS00539">
    <property type="entry name" value="PYROKININ"/>
    <property type="match status" value="3"/>
</dbReference>
<sequence length="197" mass="22573">MSSLNFKVLFYIFFLCGVSVALDDSKDEVDRGASDRGGLWFGPRLGKRSLRVNNDDNRQTFLRLLEAADALKYYYDQLPFYDSQVDDPETRVTKKVVFTPKLGRSIGGVFQDKKYDNVEFTPRLGRRIPDALPVTPSDDDVYSFKPDSGEVDRRTSYFNPRLGRKVSFSPRLGRELTYDIYPEKIRLARSANDSKAT</sequence>